<dbReference type="GO" id="GO:0006120">
    <property type="term" value="P:mitochondrial electron transport, NADH to ubiquinone"/>
    <property type="evidence" value="ECO:0007669"/>
    <property type="project" value="TreeGrafter"/>
</dbReference>
<dbReference type="EMBL" id="CP119877">
    <property type="protein sequence ID" value="WFD33223.1"/>
    <property type="molecule type" value="Genomic_DNA"/>
</dbReference>
<dbReference type="Gene3D" id="2.60.260.40">
    <property type="entry name" value="q5lls5 like domains"/>
    <property type="match status" value="1"/>
</dbReference>
<reference evidence="2" key="1">
    <citation type="submission" date="2023-03" db="EMBL/GenBank/DDBJ databases">
        <title>Mating type loci evolution in Malassezia.</title>
        <authorList>
            <person name="Coelho M.A."/>
        </authorList>
    </citation>
    <scope>NUCLEOTIDE SEQUENCE</scope>
    <source>
        <strain evidence="2">CBS 11721</strain>
    </source>
</reference>
<evidence type="ECO:0000259" key="1">
    <source>
        <dbReference type="Pfam" id="PF10276"/>
    </source>
</evidence>
<dbReference type="GO" id="GO:0005739">
    <property type="term" value="C:mitochondrion"/>
    <property type="evidence" value="ECO:0007669"/>
    <property type="project" value="GOC"/>
</dbReference>
<proteinExistence type="predicted"/>
<accession>A0AAF0J4I2</accession>
<gene>
    <name evidence="2" type="ORF">MCUN1_000036</name>
</gene>
<dbReference type="AlphaFoldDB" id="A0AAF0J4I2"/>
<organism evidence="2 3">
    <name type="scientific">Malassezia cuniculi</name>
    <dbReference type="NCBI Taxonomy" id="948313"/>
    <lineage>
        <taxon>Eukaryota</taxon>
        <taxon>Fungi</taxon>
        <taxon>Dikarya</taxon>
        <taxon>Basidiomycota</taxon>
        <taxon>Ustilaginomycotina</taxon>
        <taxon>Malasseziomycetes</taxon>
        <taxon>Malasseziales</taxon>
        <taxon>Malasseziaceae</taxon>
        <taxon>Malassezia</taxon>
    </lineage>
</organism>
<evidence type="ECO:0000313" key="3">
    <source>
        <dbReference type="Proteomes" id="UP001219933"/>
    </source>
</evidence>
<sequence>MFGRILVSPPTSILRQGSLVLPTRGFATSYVRAEAAPVATTPHGSFVRPHVKQGSTVTSVTTPVARPHTPSDISEDVLDQAPNAVSTWSESQRPKAEAMRGPRFEQMDFEAQPHSLSAMELIANVPIVHTTKRVVSCDGGDGPLGHPRVYINLDKPGPKPCPYCGVRFELEHHH</sequence>
<dbReference type="Proteomes" id="UP001219933">
    <property type="component" value="Chromosome 1"/>
</dbReference>
<evidence type="ECO:0000313" key="2">
    <source>
        <dbReference type="EMBL" id="WFD33223.1"/>
    </source>
</evidence>
<dbReference type="PANTHER" id="PTHR13156">
    <property type="entry name" value="NADH-UBIQUINONE OXIDOREDUCTASE 13 KD-A SUBUNIT"/>
    <property type="match status" value="1"/>
</dbReference>
<dbReference type="PANTHER" id="PTHR13156:SF0">
    <property type="entry name" value="NADH DEHYDROGENASE [UBIQUINONE] IRON-SULFUR PROTEIN 6, MITOCHONDRIAL"/>
    <property type="match status" value="1"/>
</dbReference>
<feature type="domain" description="Zinc finger CHCC-type" evidence="1">
    <location>
        <begin position="133"/>
        <end position="168"/>
    </location>
</feature>
<dbReference type="InterPro" id="IPR019401">
    <property type="entry name" value="Znf_CHCC"/>
</dbReference>
<dbReference type="Pfam" id="PF10276">
    <property type="entry name" value="zf-CHCC"/>
    <property type="match status" value="1"/>
</dbReference>
<keyword evidence="3" id="KW-1185">Reference proteome</keyword>
<protein>
    <recommendedName>
        <fullName evidence="1">Zinc finger CHCC-type domain-containing protein</fullName>
    </recommendedName>
</protein>
<dbReference type="FunFam" id="2.60.260.40:FF:000003">
    <property type="entry name" value="NADH dehydrogenase [ubiquinone] iron-sulfur protein 6, mitochondrial"/>
    <property type="match status" value="1"/>
</dbReference>
<name>A0AAF0J4I2_9BASI</name>